<gene>
    <name evidence="1" type="ORF">SAMN06265182_1693</name>
</gene>
<protein>
    <submittedName>
        <fullName evidence="1">Uncharacterized protein</fullName>
    </submittedName>
</protein>
<dbReference type="RefSeq" id="WP_097000849.1">
    <property type="nucleotide sequence ID" value="NZ_OBEI01000008.1"/>
</dbReference>
<dbReference type="EMBL" id="OBEI01000008">
    <property type="protein sequence ID" value="SNZ09977.1"/>
    <property type="molecule type" value="Genomic_DNA"/>
</dbReference>
<proteinExistence type="predicted"/>
<dbReference type="AlphaFoldDB" id="A0A285NLZ2"/>
<reference evidence="2" key="1">
    <citation type="submission" date="2017-09" db="EMBL/GenBank/DDBJ databases">
        <authorList>
            <person name="Varghese N."/>
            <person name="Submissions S."/>
        </authorList>
    </citation>
    <scope>NUCLEOTIDE SEQUENCE [LARGE SCALE GENOMIC DNA]</scope>
    <source>
        <strain evidence="2">DSM 15103</strain>
    </source>
</reference>
<organism evidence="1 2">
    <name type="scientific">Persephonella hydrogeniphila</name>
    <dbReference type="NCBI Taxonomy" id="198703"/>
    <lineage>
        <taxon>Bacteria</taxon>
        <taxon>Pseudomonadati</taxon>
        <taxon>Aquificota</taxon>
        <taxon>Aquificia</taxon>
        <taxon>Aquificales</taxon>
        <taxon>Hydrogenothermaceae</taxon>
        <taxon>Persephonella</taxon>
    </lineage>
</organism>
<evidence type="ECO:0000313" key="2">
    <source>
        <dbReference type="Proteomes" id="UP000219036"/>
    </source>
</evidence>
<evidence type="ECO:0000313" key="1">
    <source>
        <dbReference type="EMBL" id="SNZ09977.1"/>
    </source>
</evidence>
<name>A0A285NLZ2_9AQUI</name>
<accession>A0A285NLZ2</accession>
<dbReference type="Proteomes" id="UP000219036">
    <property type="component" value="Unassembled WGS sequence"/>
</dbReference>
<keyword evidence="2" id="KW-1185">Reference proteome</keyword>
<sequence>MGKAYNPEDYLCQVCAYKSCLHKNKGRDIFRKKILEISKKRENSSDLKEEVFNFCKTADSSESE</sequence>
<dbReference type="OrthoDB" id="9893202at2"/>